<dbReference type="GO" id="GO:0003677">
    <property type="term" value="F:DNA binding"/>
    <property type="evidence" value="ECO:0007669"/>
    <property type="project" value="UniProtKB-KW"/>
</dbReference>
<dbReference type="SUPFAM" id="SSF46785">
    <property type="entry name" value="Winged helix' DNA-binding domain"/>
    <property type="match status" value="1"/>
</dbReference>
<keyword evidence="12 19" id="KW-0418">Kinase</keyword>
<evidence type="ECO:0000256" key="4">
    <source>
        <dbReference type="ARBA" id="ARBA00006428"/>
    </source>
</evidence>
<evidence type="ECO:0000256" key="8">
    <source>
        <dbReference type="ARBA" id="ARBA00022643"/>
    </source>
</evidence>
<dbReference type="PANTHER" id="PTHR40706">
    <property type="entry name" value="RIBOFLAVIN KINASE"/>
    <property type="match status" value="1"/>
</dbReference>
<evidence type="ECO:0000259" key="18">
    <source>
        <dbReference type="Pfam" id="PF01982"/>
    </source>
</evidence>
<evidence type="ECO:0000256" key="12">
    <source>
        <dbReference type="ARBA" id="ARBA00022777"/>
    </source>
</evidence>
<organism evidence="19">
    <name type="scientific">hydrocarbon metagenome</name>
    <dbReference type="NCBI Taxonomy" id="938273"/>
    <lineage>
        <taxon>unclassified sequences</taxon>
        <taxon>metagenomes</taxon>
        <taxon>ecological metagenomes</taxon>
    </lineage>
</organism>
<evidence type="ECO:0000256" key="3">
    <source>
        <dbReference type="ARBA" id="ARBA00005219"/>
    </source>
</evidence>
<comment type="caution">
    <text evidence="19">The sequence shown here is derived from an EMBL/GenBank/DDBJ whole genome shotgun (WGS) entry which is preliminary data.</text>
</comment>
<dbReference type="PANTHER" id="PTHR40706:SF1">
    <property type="entry name" value="RIBOFLAVIN KINASE"/>
    <property type="match status" value="1"/>
</dbReference>
<dbReference type="Gene3D" id="2.40.30.30">
    <property type="entry name" value="Riboflavin kinase-like"/>
    <property type="match status" value="1"/>
</dbReference>
<evidence type="ECO:0000313" key="19">
    <source>
        <dbReference type="EMBL" id="KUG05551.1"/>
    </source>
</evidence>
<evidence type="ECO:0000256" key="7">
    <source>
        <dbReference type="ARBA" id="ARBA00022630"/>
    </source>
</evidence>
<feature type="domain" description="Riboflavin kinase" evidence="18">
    <location>
        <begin position="99"/>
        <end position="219"/>
    </location>
</feature>
<keyword evidence="13" id="KW-0460">Magnesium</keyword>
<evidence type="ECO:0000256" key="5">
    <source>
        <dbReference type="ARBA" id="ARBA00011987"/>
    </source>
</evidence>
<dbReference type="InterPro" id="IPR039063">
    <property type="entry name" value="RibK_CTP-dep"/>
</dbReference>
<dbReference type="InterPro" id="IPR023602">
    <property type="entry name" value="Riboflavin_kinase_CTP-dep"/>
</dbReference>
<dbReference type="GO" id="GO:0000166">
    <property type="term" value="F:nucleotide binding"/>
    <property type="evidence" value="ECO:0007669"/>
    <property type="project" value="UniProtKB-KW"/>
</dbReference>
<name>A0A0W8EAA6_9ZZZZ</name>
<evidence type="ECO:0000256" key="16">
    <source>
        <dbReference type="ARBA" id="ARBA00033116"/>
    </source>
</evidence>
<evidence type="ECO:0000256" key="14">
    <source>
        <dbReference type="ARBA" id="ARBA00029789"/>
    </source>
</evidence>
<reference evidence="19" key="1">
    <citation type="journal article" date="2015" name="Proc. Natl. Acad. Sci. U.S.A.">
        <title>Networks of energetic and metabolic interactions define dynamics in microbial communities.</title>
        <authorList>
            <person name="Embree M."/>
            <person name="Liu J.K."/>
            <person name="Al-Bassam M.M."/>
            <person name="Zengler K."/>
        </authorList>
    </citation>
    <scope>NUCLEOTIDE SEQUENCE</scope>
</reference>
<evidence type="ECO:0000256" key="13">
    <source>
        <dbReference type="ARBA" id="ARBA00022842"/>
    </source>
</evidence>
<dbReference type="GO" id="GO:0008531">
    <property type="term" value="F:riboflavin kinase activity"/>
    <property type="evidence" value="ECO:0007669"/>
    <property type="project" value="InterPro"/>
</dbReference>
<sequence length="221" mass="24166">MIVSGDLQCLKEIALLGGLKGPVFVSSQSLAGALQVSQQTASRRLQALERQRFLSRSVNPDGQYITITKGGEEALRQEYASYCRVFATDRQEFLLQGSVISGLGEGRYYMSLRPYVEQFAEKIGFEPYPGTLNLRLEAASVGVRKRLDQLAWVPIRGFMAEGRTFGDARCLPCRIAGIPCGIVVPGRSHYPDDIIELIAPVSLREALGVTDNDGVTVEVAP</sequence>
<evidence type="ECO:0000256" key="9">
    <source>
        <dbReference type="ARBA" id="ARBA00022679"/>
    </source>
</evidence>
<dbReference type="InterPro" id="IPR036390">
    <property type="entry name" value="WH_DNA-bd_sf"/>
</dbReference>
<comment type="catalytic activity">
    <reaction evidence="17">
        <text>riboflavin + CTP = CDP + FMN + H(+)</text>
        <dbReference type="Rhea" id="RHEA:25021"/>
        <dbReference type="ChEBI" id="CHEBI:15378"/>
        <dbReference type="ChEBI" id="CHEBI:37563"/>
        <dbReference type="ChEBI" id="CHEBI:57986"/>
        <dbReference type="ChEBI" id="CHEBI:58069"/>
        <dbReference type="ChEBI" id="CHEBI:58210"/>
        <dbReference type="EC" id="2.7.1.161"/>
    </reaction>
</comment>
<dbReference type="EC" id="2.7.1.161" evidence="5"/>
<comment type="pathway">
    <text evidence="3">Cofactor biosynthesis; FMN biosynthesis; FMN from riboflavin (CTP route): step 1/1.</text>
</comment>
<keyword evidence="11" id="KW-0547">Nucleotide-binding</keyword>
<dbReference type="Gene3D" id="1.10.10.10">
    <property type="entry name" value="Winged helix-like DNA-binding domain superfamily/Winged helix DNA-binding domain"/>
    <property type="match status" value="1"/>
</dbReference>
<dbReference type="SUPFAM" id="SSF82114">
    <property type="entry name" value="Riboflavin kinase-like"/>
    <property type="match status" value="1"/>
</dbReference>
<dbReference type="GO" id="GO:0046872">
    <property type="term" value="F:metal ion binding"/>
    <property type="evidence" value="ECO:0007669"/>
    <property type="project" value="UniProtKB-KW"/>
</dbReference>
<evidence type="ECO:0000256" key="17">
    <source>
        <dbReference type="ARBA" id="ARBA00047857"/>
    </source>
</evidence>
<evidence type="ECO:0000256" key="15">
    <source>
        <dbReference type="ARBA" id="ARBA00030544"/>
    </source>
</evidence>
<keyword evidence="10" id="KW-0479">Metal-binding</keyword>
<dbReference type="EMBL" id="LNQE01001806">
    <property type="protein sequence ID" value="KUG05551.1"/>
    <property type="molecule type" value="Genomic_DNA"/>
</dbReference>
<dbReference type="AlphaFoldDB" id="A0A0W8EAA6"/>
<dbReference type="GO" id="GO:0009398">
    <property type="term" value="P:FMN biosynthetic process"/>
    <property type="evidence" value="ECO:0007669"/>
    <property type="project" value="UniProtKB-UniPathway"/>
</dbReference>
<keyword evidence="8" id="KW-0288">FMN</keyword>
<accession>A0A0W8EAA6</accession>
<evidence type="ECO:0000256" key="6">
    <source>
        <dbReference type="ARBA" id="ARBA00017394"/>
    </source>
</evidence>
<evidence type="ECO:0000256" key="1">
    <source>
        <dbReference type="ARBA" id="ARBA00001946"/>
    </source>
</evidence>
<dbReference type="Pfam" id="PF01982">
    <property type="entry name" value="CTP-dep_RFKase"/>
    <property type="match status" value="1"/>
</dbReference>
<comment type="cofactor">
    <cofactor evidence="1">
        <name>Mg(2+)</name>
        <dbReference type="ChEBI" id="CHEBI:18420"/>
    </cofactor>
</comment>
<comment type="similarity">
    <text evidence="4">Belongs to the archaeal riboflavin kinase family.</text>
</comment>
<protein>
    <recommendedName>
        <fullName evidence="6">Riboflavin kinase</fullName>
        <ecNumber evidence="5">2.7.1.161</ecNumber>
    </recommendedName>
    <alternativeName>
        <fullName evidence="15">CTP-dependent riboflavin kinase</fullName>
    </alternativeName>
    <alternativeName>
        <fullName evidence="16">CTP:riboflavin 5'-phosphotransferase</fullName>
    </alternativeName>
    <alternativeName>
        <fullName evidence="14">Flavokinase</fullName>
    </alternativeName>
</protein>
<dbReference type="InterPro" id="IPR023465">
    <property type="entry name" value="Riboflavin_kinase_dom_sf"/>
</dbReference>
<proteinExistence type="inferred from homology"/>
<comment type="function">
    <text evidence="2">Catalyzes the CTP-dependent phosphorylation of riboflavin (vitamin B2) to form flavin mononucleotide (FMN).</text>
</comment>
<evidence type="ECO:0000256" key="11">
    <source>
        <dbReference type="ARBA" id="ARBA00022741"/>
    </source>
</evidence>
<evidence type="ECO:0000256" key="2">
    <source>
        <dbReference type="ARBA" id="ARBA00003072"/>
    </source>
</evidence>
<keyword evidence="19" id="KW-0238">DNA-binding</keyword>
<keyword evidence="9" id="KW-0808">Transferase</keyword>
<gene>
    <name evidence="19" type="ORF">ASZ90_017015</name>
</gene>
<keyword evidence="7" id="KW-0285">Flavoprotein</keyword>
<dbReference type="UniPathway" id="UPA00276">
    <property type="reaction ID" value="UER00929"/>
</dbReference>
<dbReference type="GO" id="GO:0009231">
    <property type="term" value="P:riboflavin biosynthetic process"/>
    <property type="evidence" value="ECO:0007669"/>
    <property type="project" value="InterPro"/>
</dbReference>
<dbReference type="InterPro" id="IPR036388">
    <property type="entry name" value="WH-like_DNA-bd_sf"/>
</dbReference>
<evidence type="ECO:0000256" key="10">
    <source>
        <dbReference type="ARBA" id="ARBA00022723"/>
    </source>
</evidence>